<dbReference type="Pfam" id="PF00825">
    <property type="entry name" value="Ribonuclease_P"/>
    <property type="match status" value="1"/>
</dbReference>
<evidence type="ECO:0000256" key="6">
    <source>
        <dbReference type="ARBA" id="ARBA00022884"/>
    </source>
</evidence>
<dbReference type="OrthoDB" id="9810867at2"/>
<dbReference type="Gene3D" id="3.30.230.10">
    <property type="match status" value="1"/>
</dbReference>
<evidence type="ECO:0000256" key="4">
    <source>
        <dbReference type="ARBA" id="ARBA00022759"/>
    </source>
</evidence>
<dbReference type="KEGG" id="maes:Ga0123461_2485"/>
<dbReference type="AlphaFoldDB" id="A0A2K8L3S2"/>
<keyword evidence="5" id="KW-0378">Hydrolase</keyword>
<sequence>MRKGRRISVGGIRLVYRFNGSGYSRLGLAVSRKYGNAVERNRLKRQLREKFRRSDCDSLGIDVLVIPVVNVGRMVGAAHAFSEALAKIRQQHQENIS</sequence>
<comment type="function">
    <text evidence="1">RNaseP catalyzes the removal of the 5'-leader sequence from pre-tRNA to produce the mature 5'-terminus. It can also cleave other RNA substrates such as 4.5S RNA. The protein component plays an auxiliary but essential role in vivo by binding to the 5'-leader sequence and broadening the substrate specificity of the ribozyme.</text>
</comment>
<dbReference type="InterPro" id="IPR020539">
    <property type="entry name" value="RNase_P_CS"/>
</dbReference>
<evidence type="ECO:0000313" key="8">
    <source>
        <dbReference type="EMBL" id="ATX80879.1"/>
    </source>
</evidence>
<keyword evidence="9" id="KW-1185">Reference proteome</keyword>
<evidence type="ECO:0000256" key="7">
    <source>
        <dbReference type="NCBIfam" id="TIGR00188"/>
    </source>
</evidence>
<dbReference type="GO" id="GO:0004526">
    <property type="term" value="F:ribonuclease P activity"/>
    <property type="evidence" value="ECO:0007669"/>
    <property type="project" value="UniProtKB-UniRule"/>
</dbReference>
<dbReference type="PANTHER" id="PTHR33992:SF1">
    <property type="entry name" value="RIBONUCLEASE P PROTEIN COMPONENT"/>
    <property type="match status" value="1"/>
</dbReference>
<evidence type="ECO:0000256" key="5">
    <source>
        <dbReference type="ARBA" id="ARBA00022801"/>
    </source>
</evidence>
<accession>A0A2K8L3S2</accession>
<gene>
    <name evidence="8" type="ORF">Ga0123461_2485</name>
</gene>
<keyword evidence="2" id="KW-0819">tRNA processing</keyword>
<evidence type="ECO:0000256" key="2">
    <source>
        <dbReference type="ARBA" id="ARBA00022694"/>
    </source>
</evidence>
<evidence type="ECO:0000256" key="1">
    <source>
        <dbReference type="ARBA" id="ARBA00002663"/>
    </source>
</evidence>
<dbReference type="Proteomes" id="UP000231701">
    <property type="component" value="Chromosome"/>
</dbReference>
<dbReference type="GO" id="GO:0030677">
    <property type="term" value="C:ribonuclease P complex"/>
    <property type="evidence" value="ECO:0007669"/>
    <property type="project" value="TreeGrafter"/>
</dbReference>
<dbReference type="GO" id="GO:0042781">
    <property type="term" value="F:3'-tRNA processing endoribonuclease activity"/>
    <property type="evidence" value="ECO:0007669"/>
    <property type="project" value="TreeGrafter"/>
</dbReference>
<keyword evidence="6" id="KW-0694">RNA-binding</keyword>
<evidence type="ECO:0000256" key="3">
    <source>
        <dbReference type="ARBA" id="ARBA00022722"/>
    </source>
</evidence>
<dbReference type="NCBIfam" id="TIGR00188">
    <property type="entry name" value="rnpA"/>
    <property type="match status" value="1"/>
</dbReference>
<dbReference type="PROSITE" id="PS00648">
    <property type="entry name" value="RIBONUCLEASE_P"/>
    <property type="match status" value="1"/>
</dbReference>
<dbReference type="SUPFAM" id="SSF54211">
    <property type="entry name" value="Ribosomal protein S5 domain 2-like"/>
    <property type="match status" value="1"/>
</dbReference>
<organism evidence="8 9">
    <name type="scientific">Mariprofundus aestuarium</name>
    <dbReference type="NCBI Taxonomy" id="1921086"/>
    <lineage>
        <taxon>Bacteria</taxon>
        <taxon>Pseudomonadati</taxon>
        <taxon>Pseudomonadota</taxon>
        <taxon>Candidatius Mariprofundia</taxon>
        <taxon>Mariprofundales</taxon>
        <taxon>Mariprofundaceae</taxon>
        <taxon>Mariprofundus</taxon>
    </lineage>
</organism>
<keyword evidence="4" id="KW-0255">Endonuclease</keyword>
<proteinExistence type="predicted"/>
<protein>
    <recommendedName>
        <fullName evidence="7">Ribonuclease P protein component</fullName>
        <ecNumber evidence="7">3.1.26.5</ecNumber>
    </recommendedName>
</protein>
<dbReference type="EC" id="3.1.26.5" evidence="7"/>
<dbReference type="PANTHER" id="PTHR33992">
    <property type="entry name" value="RIBONUCLEASE P PROTEIN COMPONENT"/>
    <property type="match status" value="1"/>
</dbReference>
<reference evidence="8 9" key="1">
    <citation type="submission" date="2016-12" db="EMBL/GenBank/DDBJ databases">
        <title>Isolation and genomic insights into novel planktonic Zetaproteobacteria from stratified waters of the Chesapeake Bay.</title>
        <authorList>
            <person name="McAllister S.M."/>
            <person name="Kato S."/>
            <person name="Chan C.S."/>
            <person name="Chiu B.K."/>
            <person name="Field E.K."/>
        </authorList>
    </citation>
    <scope>NUCLEOTIDE SEQUENCE [LARGE SCALE GENOMIC DNA]</scope>
    <source>
        <strain evidence="8 9">CP-5</strain>
    </source>
</reference>
<dbReference type="InterPro" id="IPR020568">
    <property type="entry name" value="Ribosomal_Su5_D2-typ_SF"/>
</dbReference>
<dbReference type="InterPro" id="IPR000100">
    <property type="entry name" value="RNase_P"/>
</dbReference>
<dbReference type="GO" id="GO:0000049">
    <property type="term" value="F:tRNA binding"/>
    <property type="evidence" value="ECO:0007669"/>
    <property type="project" value="InterPro"/>
</dbReference>
<dbReference type="EMBL" id="CP018799">
    <property type="protein sequence ID" value="ATX80879.1"/>
    <property type="molecule type" value="Genomic_DNA"/>
</dbReference>
<dbReference type="InterPro" id="IPR014721">
    <property type="entry name" value="Ribsml_uS5_D2-typ_fold_subgr"/>
</dbReference>
<keyword evidence="3" id="KW-0540">Nuclease</keyword>
<name>A0A2K8L3S2_MARES</name>
<evidence type="ECO:0000313" key="9">
    <source>
        <dbReference type="Proteomes" id="UP000231701"/>
    </source>
</evidence>